<comment type="caution">
    <text evidence="8">The sequence shown here is derived from an EMBL/GenBank/DDBJ whole genome shotgun (WGS) entry which is preliminary data.</text>
</comment>
<feature type="region of interest" description="Disordered" evidence="7">
    <location>
        <begin position="278"/>
        <end position="297"/>
    </location>
</feature>
<dbReference type="Pfam" id="PF00872">
    <property type="entry name" value="Transposase_mut"/>
    <property type="match status" value="1"/>
</dbReference>
<dbReference type="Proteomes" id="UP000319771">
    <property type="component" value="Unassembled WGS sequence"/>
</dbReference>
<evidence type="ECO:0000256" key="4">
    <source>
        <dbReference type="ARBA" id="ARBA00023125"/>
    </source>
</evidence>
<reference evidence="8 9" key="1">
    <citation type="journal article" date="2019" name="Nat. Microbiol.">
        <title>Mediterranean grassland soil C-N compound turnover is dependent on rainfall and depth, and is mediated by genomically divergent microorganisms.</title>
        <authorList>
            <person name="Diamond S."/>
            <person name="Andeer P.F."/>
            <person name="Li Z."/>
            <person name="Crits-Christoph A."/>
            <person name="Burstein D."/>
            <person name="Anantharaman K."/>
            <person name="Lane K.R."/>
            <person name="Thomas B.C."/>
            <person name="Pan C."/>
            <person name="Northen T.R."/>
            <person name="Banfield J.F."/>
        </authorList>
    </citation>
    <scope>NUCLEOTIDE SEQUENCE [LARGE SCALE GENOMIC DNA]</scope>
    <source>
        <strain evidence="8">WS_11</strain>
    </source>
</reference>
<comment type="function">
    <text evidence="1 6">Required for the transposition of the insertion element.</text>
</comment>
<evidence type="ECO:0000256" key="2">
    <source>
        <dbReference type="ARBA" id="ARBA00010961"/>
    </source>
</evidence>
<dbReference type="GO" id="GO:0004803">
    <property type="term" value="F:transposase activity"/>
    <property type="evidence" value="ECO:0007669"/>
    <property type="project" value="UniProtKB-UniRule"/>
</dbReference>
<keyword evidence="4 6" id="KW-0238">DNA-binding</keyword>
<evidence type="ECO:0000256" key="5">
    <source>
        <dbReference type="ARBA" id="ARBA00023172"/>
    </source>
</evidence>
<dbReference type="InterPro" id="IPR001207">
    <property type="entry name" value="Transposase_mutator"/>
</dbReference>
<sequence length="297" mass="33211">MSKVERKPSQRKLEVLRTDEAARALAELDARVEVIQALIPLGLKAVEDELKAAVTALAGPRYQRGPDDRRYYRWGREHGSVYLADQKVPVRVPRVRDVHADQEVRLPVYERLQEPRGGDAQLMGRVLRGLGCRNYQETAALVPEVFGLSASTVSRRFIRASAAKLQALMERDLSGQDLVALFVDGKSFGDDEMVIAIGVTLEGQKVMLGMVQTGSENTTVCRAFLKSLVARGLRYEQGLLVVVDGAKGFHRGVREVFGRAAVIQRCRWHKRENVLKYLPESSKPPGNSRPTSKPRRR</sequence>
<organism evidence="8 9">
    <name type="scientific">Eiseniibacteriota bacterium</name>
    <dbReference type="NCBI Taxonomy" id="2212470"/>
    <lineage>
        <taxon>Bacteria</taxon>
        <taxon>Candidatus Eiseniibacteriota</taxon>
    </lineage>
</organism>
<dbReference type="PANTHER" id="PTHR33217">
    <property type="entry name" value="TRANSPOSASE FOR INSERTION SEQUENCE ELEMENT IS1081"/>
    <property type="match status" value="1"/>
</dbReference>
<evidence type="ECO:0000313" key="9">
    <source>
        <dbReference type="Proteomes" id="UP000319771"/>
    </source>
</evidence>
<evidence type="ECO:0000256" key="3">
    <source>
        <dbReference type="ARBA" id="ARBA00022578"/>
    </source>
</evidence>
<protein>
    <recommendedName>
        <fullName evidence="6">Mutator family transposase</fullName>
    </recommendedName>
</protein>
<gene>
    <name evidence="8" type="ORF">E6K81_11400</name>
</gene>
<dbReference type="GO" id="GO:0003677">
    <property type="term" value="F:DNA binding"/>
    <property type="evidence" value="ECO:0007669"/>
    <property type="project" value="UniProtKB-UniRule"/>
</dbReference>
<keyword evidence="5 6" id="KW-0233">DNA recombination</keyword>
<comment type="similarity">
    <text evidence="2 6">Belongs to the transposase mutator family.</text>
</comment>
<dbReference type="PANTHER" id="PTHR33217:SF7">
    <property type="entry name" value="TRANSPOSASE FOR INSERTION SEQUENCE ELEMENT IS1081"/>
    <property type="match status" value="1"/>
</dbReference>
<accession>A0A538U4R9</accession>
<keyword evidence="6" id="KW-0814">Transposable element</keyword>
<evidence type="ECO:0000256" key="7">
    <source>
        <dbReference type="SAM" id="MobiDB-lite"/>
    </source>
</evidence>
<name>A0A538U4R9_UNCEI</name>
<proteinExistence type="inferred from homology"/>
<evidence type="ECO:0000313" key="8">
    <source>
        <dbReference type="EMBL" id="TMQ70890.1"/>
    </source>
</evidence>
<evidence type="ECO:0000256" key="6">
    <source>
        <dbReference type="RuleBase" id="RU365089"/>
    </source>
</evidence>
<evidence type="ECO:0000256" key="1">
    <source>
        <dbReference type="ARBA" id="ARBA00002190"/>
    </source>
</evidence>
<dbReference type="GO" id="GO:0006313">
    <property type="term" value="P:DNA transposition"/>
    <property type="evidence" value="ECO:0007669"/>
    <property type="project" value="UniProtKB-UniRule"/>
</dbReference>
<dbReference type="AlphaFoldDB" id="A0A538U4R9"/>
<keyword evidence="3 6" id="KW-0815">Transposition</keyword>
<dbReference type="EMBL" id="VBPB01000196">
    <property type="protein sequence ID" value="TMQ70890.1"/>
    <property type="molecule type" value="Genomic_DNA"/>
</dbReference>